<evidence type="ECO:0000256" key="4">
    <source>
        <dbReference type="ARBA" id="ARBA00023040"/>
    </source>
</evidence>
<evidence type="ECO:0000256" key="8">
    <source>
        <dbReference type="ARBA" id="ARBA00023224"/>
    </source>
</evidence>
<dbReference type="PROSITE" id="PS00237">
    <property type="entry name" value="G_PROTEIN_RECEP_F1_1"/>
    <property type="match status" value="1"/>
</dbReference>
<feature type="domain" description="G-protein coupled receptors family 1 profile" evidence="11">
    <location>
        <begin position="12"/>
        <end position="115"/>
    </location>
</feature>
<dbReference type="PROSITE" id="PS50262">
    <property type="entry name" value="G_PROTEIN_RECEP_F1_2"/>
    <property type="match status" value="1"/>
</dbReference>
<organism evidence="12">
    <name type="scientific">Tetraodon nigroviridis</name>
    <name type="common">Spotted green pufferfish</name>
    <name type="synonym">Chelonodon nigroviridis</name>
    <dbReference type="NCBI Taxonomy" id="99883"/>
    <lineage>
        <taxon>Eukaryota</taxon>
        <taxon>Metazoa</taxon>
        <taxon>Chordata</taxon>
        <taxon>Craniata</taxon>
        <taxon>Vertebrata</taxon>
        <taxon>Euteleostomi</taxon>
        <taxon>Actinopterygii</taxon>
        <taxon>Neopterygii</taxon>
        <taxon>Teleostei</taxon>
        <taxon>Neoteleostei</taxon>
        <taxon>Acanthomorphata</taxon>
        <taxon>Eupercaria</taxon>
        <taxon>Tetraodontiformes</taxon>
        <taxon>Tetradontoidea</taxon>
        <taxon>Tetraodontidae</taxon>
        <taxon>Tetraodon</taxon>
    </lineage>
</organism>
<keyword evidence="6 9" id="KW-0675">Receptor</keyword>
<dbReference type="GO" id="GO:0008171">
    <property type="term" value="F:O-methyltransferase activity"/>
    <property type="evidence" value="ECO:0007669"/>
    <property type="project" value="InterPro"/>
</dbReference>
<feature type="transmembrane region" description="Helical" evidence="10">
    <location>
        <begin position="73"/>
        <end position="95"/>
    </location>
</feature>
<dbReference type="InterPro" id="IPR017452">
    <property type="entry name" value="GPCR_Rhodpsn_7TM"/>
</dbReference>
<dbReference type="SUPFAM" id="SSF81321">
    <property type="entry name" value="Family A G protein-coupled receptor-like"/>
    <property type="match status" value="1"/>
</dbReference>
<dbReference type="AlphaFoldDB" id="Q4RWE7"/>
<keyword evidence="8 9" id="KW-0807">Transducer</keyword>
<dbReference type="KEGG" id="tng:GSTEN00027896G001"/>
<evidence type="ECO:0000313" key="12">
    <source>
        <dbReference type="EMBL" id="CAG07285.1"/>
    </source>
</evidence>
<dbReference type="GO" id="GO:0004930">
    <property type="term" value="F:G protein-coupled receptor activity"/>
    <property type="evidence" value="ECO:0007669"/>
    <property type="project" value="UniProtKB-KW"/>
</dbReference>
<dbReference type="GO" id="GO:0005886">
    <property type="term" value="C:plasma membrane"/>
    <property type="evidence" value="ECO:0007669"/>
    <property type="project" value="TreeGrafter"/>
</dbReference>
<evidence type="ECO:0000256" key="5">
    <source>
        <dbReference type="ARBA" id="ARBA00023136"/>
    </source>
</evidence>
<dbReference type="GO" id="GO:0047429">
    <property type="term" value="F:nucleoside triphosphate diphosphatase activity"/>
    <property type="evidence" value="ECO:0007669"/>
    <property type="project" value="InterPro"/>
</dbReference>
<dbReference type="Pfam" id="PF00891">
    <property type="entry name" value="Methyltransf_2"/>
    <property type="match status" value="1"/>
</dbReference>
<keyword evidence="7" id="KW-0325">Glycoprotein</keyword>
<dbReference type="SUPFAM" id="SSF53335">
    <property type="entry name" value="S-adenosyl-L-methionine-dependent methyltransferases"/>
    <property type="match status" value="2"/>
</dbReference>
<protein>
    <submittedName>
        <fullName evidence="12">(spotted green pufferfish) hypothetical protein</fullName>
    </submittedName>
</protein>
<evidence type="ECO:0000256" key="10">
    <source>
        <dbReference type="SAM" id="Phobius"/>
    </source>
</evidence>
<keyword evidence="4 9" id="KW-0297">G-protein coupled receptor</keyword>
<feature type="transmembrane region" description="Helical" evidence="10">
    <location>
        <begin position="29"/>
        <end position="53"/>
    </location>
</feature>
<keyword evidence="5 10" id="KW-0472">Membrane</keyword>
<evidence type="ECO:0000256" key="9">
    <source>
        <dbReference type="RuleBase" id="RU000688"/>
    </source>
</evidence>
<evidence type="ECO:0000256" key="1">
    <source>
        <dbReference type="ARBA" id="ARBA00004141"/>
    </source>
</evidence>
<dbReference type="GO" id="GO:0007200">
    <property type="term" value="P:phospholipase C-activating G protein-coupled receptor signaling pathway"/>
    <property type="evidence" value="ECO:0007669"/>
    <property type="project" value="TreeGrafter"/>
</dbReference>
<dbReference type="InterPro" id="IPR001077">
    <property type="entry name" value="COMT_C"/>
</dbReference>
<evidence type="ECO:0000256" key="3">
    <source>
        <dbReference type="ARBA" id="ARBA00022989"/>
    </source>
</evidence>
<feature type="non-terminal residue" evidence="12">
    <location>
        <position position="354"/>
    </location>
</feature>
<name>Q4RWE7_TETNG</name>
<comment type="similarity">
    <text evidence="9">Belongs to the G-protein coupled receptor 1 family.</text>
</comment>
<dbReference type="PANTHER" id="PTHR24232">
    <property type="entry name" value="G-PROTEIN COUPLED RECEPTOR"/>
    <property type="match status" value="1"/>
</dbReference>
<comment type="subcellular location">
    <subcellularLocation>
        <location evidence="1">Membrane</location>
        <topology evidence="1">Multi-pass membrane protein</topology>
    </subcellularLocation>
</comment>
<dbReference type="PANTHER" id="PTHR24232:SF25">
    <property type="entry name" value="P2Y PURINOCEPTOR 8"/>
    <property type="match status" value="1"/>
</dbReference>
<proteinExistence type="inferred from homology"/>
<comment type="caution">
    <text evidence="12">The sequence shown here is derived from an EMBL/GenBank/DDBJ whole genome shotgun (WGS) entry which is preliminary data.</text>
</comment>
<dbReference type="EMBL" id="CAAE01014990">
    <property type="protein sequence ID" value="CAG07285.1"/>
    <property type="molecule type" value="Genomic_DNA"/>
</dbReference>
<feature type="transmembrane region" description="Helical" evidence="10">
    <location>
        <begin position="6"/>
        <end position="22"/>
    </location>
</feature>
<dbReference type="InterPro" id="IPR029001">
    <property type="entry name" value="ITPase-like_fam"/>
</dbReference>
<dbReference type="Gene3D" id="1.20.1070.10">
    <property type="entry name" value="Rhodopsin 7-helix transmembrane proteins"/>
    <property type="match status" value="1"/>
</dbReference>
<dbReference type="Gene3D" id="3.40.50.150">
    <property type="entry name" value="Vaccinia Virus protein VP39"/>
    <property type="match status" value="2"/>
</dbReference>
<evidence type="ECO:0000259" key="11">
    <source>
        <dbReference type="PROSITE" id="PS50262"/>
    </source>
</evidence>
<dbReference type="PRINTS" id="PR01157">
    <property type="entry name" value="P2YPURNOCPTR"/>
</dbReference>
<evidence type="ECO:0000256" key="7">
    <source>
        <dbReference type="ARBA" id="ARBA00023180"/>
    </source>
</evidence>
<evidence type="ECO:0000256" key="6">
    <source>
        <dbReference type="ARBA" id="ARBA00023170"/>
    </source>
</evidence>
<dbReference type="GO" id="GO:0035025">
    <property type="term" value="P:positive regulation of Rho protein signal transduction"/>
    <property type="evidence" value="ECO:0007669"/>
    <property type="project" value="TreeGrafter"/>
</dbReference>
<keyword evidence="3 10" id="KW-1133">Transmembrane helix</keyword>
<dbReference type="InterPro" id="IPR029063">
    <property type="entry name" value="SAM-dependent_MTases_sf"/>
</dbReference>
<sequence>LYMVITVINLVGNVPSMWILLFRTSPKTVSIIFMIHLTLTDLALGVALPLQIAYQLYGYHWTFGSGMCRFMTLVFYTNMYCSILTMMAISIDRYLGIVKPMRFKQARKKKSTAVLSCILMDKAGGYGIQALGGMLVEYVHGDFLNVVGFPLNHFCKQLDAVFNSYCLSPARQKLGYVNAALAQRFLLSGAPRSLRGYVQHCDQLLWPLFSHLEAAVREGTNQHEKAFGRKANDLFQAISVSKDTFYSDREVTLRFMSAMDSIAKVTGKAVATAFDLSCFKTACDLGGGAVLVAETMLDGPKAYSALQSLNMLVQTEGMERKERQFADLLCQHGFGDIRVVHTRNFLDALIAFKM</sequence>
<dbReference type="OrthoDB" id="9944627at2759"/>
<evidence type="ECO:0000256" key="2">
    <source>
        <dbReference type="ARBA" id="ARBA00022692"/>
    </source>
</evidence>
<accession>Q4RWE7</accession>
<dbReference type="PRINTS" id="PR00237">
    <property type="entry name" value="GPCRRHODOPSN"/>
</dbReference>
<reference evidence="12" key="1">
    <citation type="journal article" date="2004" name="Nature">
        <title>Genome duplication in the teleost fish Tetraodon nigroviridis reveals the early vertebrate proto-karyotype.</title>
        <authorList>
            <person name="Jaillon O."/>
            <person name="Aury J.-M."/>
            <person name="Brunet F."/>
            <person name="Petit J.-L."/>
            <person name="Stange-Thomann N."/>
            <person name="Mauceli E."/>
            <person name="Bouneau L."/>
            <person name="Fischer C."/>
            <person name="Ozouf-Costaz C."/>
            <person name="Bernot A."/>
            <person name="Nicaud S."/>
            <person name="Jaffe D."/>
            <person name="Fisher S."/>
            <person name="Lutfalla G."/>
            <person name="Dossat C."/>
            <person name="Segurens B."/>
            <person name="Dasilva C."/>
            <person name="Salanoubat M."/>
            <person name="Levy M."/>
            <person name="Boudet N."/>
            <person name="Castellano S."/>
            <person name="Anthouard V."/>
            <person name="Jubin C."/>
            <person name="Castelli V."/>
            <person name="Katinka M."/>
            <person name="Vacherie B."/>
            <person name="Biemont C."/>
            <person name="Skalli Z."/>
            <person name="Cattolico L."/>
            <person name="Poulain J."/>
            <person name="De Berardinis V."/>
            <person name="Cruaud C."/>
            <person name="Duprat S."/>
            <person name="Brottier P."/>
            <person name="Coutanceau J.-P."/>
            <person name="Gouzy J."/>
            <person name="Parra G."/>
            <person name="Lardier G."/>
            <person name="Chapple C."/>
            <person name="McKernan K.J."/>
            <person name="McEwan P."/>
            <person name="Bosak S."/>
            <person name="Kellis M."/>
            <person name="Volff J.-N."/>
            <person name="Guigo R."/>
            <person name="Zody M.C."/>
            <person name="Mesirov J."/>
            <person name="Lindblad-Toh K."/>
            <person name="Birren B."/>
            <person name="Nusbaum C."/>
            <person name="Kahn D."/>
            <person name="Robinson-Rechavi M."/>
            <person name="Laudet V."/>
            <person name="Schachter V."/>
            <person name="Quetier F."/>
            <person name="Saurin W."/>
            <person name="Scarpelli C."/>
            <person name="Wincker P."/>
            <person name="Lander E.S."/>
            <person name="Weissenbach J."/>
            <person name="Roest Crollius H."/>
        </authorList>
    </citation>
    <scope>NUCLEOTIDE SEQUENCE [LARGE SCALE GENOMIC DNA]</scope>
</reference>
<reference evidence="12" key="2">
    <citation type="submission" date="2004-02" db="EMBL/GenBank/DDBJ databases">
        <authorList>
            <consortium name="Genoscope"/>
            <consortium name="Whitehead Institute Centre for Genome Research"/>
        </authorList>
    </citation>
    <scope>NUCLEOTIDE SEQUENCE</scope>
</reference>
<dbReference type="SUPFAM" id="SSF52972">
    <property type="entry name" value="ITPase-like"/>
    <property type="match status" value="1"/>
</dbReference>
<keyword evidence="2 9" id="KW-0812">Transmembrane</keyword>
<dbReference type="InterPro" id="IPR000276">
    <property type="entry name" value="GPCR_Rhodpsn"/>
</dbReference>
<gene>
    <name evidence="12" type="ORF">GSTENG00027896001</name>
</gene>
<dbReference type="Pfam" id="PF00001">
    <property type="entry name" value="7tm_1"/>
    <property type="match status" value="1"/>
</dbReference>